<evidence type="ECO:0000256" key="1">
    <source>
        <dbReference type="SAM" id="SignalP"/>
    </source>
</evidence>
<sequence>MNKNKFSIILSFFTLLACVDAQSAEPTKLKMGTSAIQFAAQTKCTYDIDDFAAWKVASKLMTKSQKQQKKKQICKCVGKNAPTVLSPSELALAAVDSKARTALTGVAVAKTMNACVSEVIK</sequence>
<gene>
    <name evidence="2" type="ORF">F992_01436</name>
</gene>
<keyword evidence="3" id="KW-1185">Reference proteome</keyword>
<dbReference type="EMBL" id="APOJ01000022">
    <property type="protein sequence ID" value="ENU27322.1"/>
    <property type="molecule type" value="Genomic_DNA"/>
</dbReference>
<feature type="chain" id="PRO_5046294138" evidence="1">
    <location>
        <begin position="24"/>
        <end position="121"/>
    </location>
</feature>
<dbReference type="PROSITE" id="PS51257">
    <property type="entry name" value="PROKAR_LIPOPROTEIN"/>
    <property type="match status" value="1"/>
</dbReference>
<protein>
    <submittedName>
        <fullName evidence="2">Uncharacterized protein</fullName>
    </submittedName>
</protein>
<reference evidence="2 3" key="2">
    <citation type="journal article" date="2016" name="Int. J. Syst. Evol. Microbiol.">
        <title>Taxonomy of haemolytic and/or proteolytic strains of the genus Acinetobacter with the proposal of Acinetobacter courvalinii sp. nov. (genomic species 14 sensu Bouvet &amp; Jeanjean), Acinetobacter dispersus sp. nov. (genomic species 17), Acinetobacter modestus sp. nov., Acinetobacter proteolyticus sp. nov. and Acinetobacter vivianii sp. nov.</title>
        <authorList>
            <person name="Nemec A."/>
            <person name="Radolfova-Krizova L."/>
            <person name="Maixnerova M."/>
            <person name="Vrestiakova E."/>
            <person name="Jezek P."/>
            <person name="Sedo O."/>
        </authorList>
    </citation>
    <scope>NUCLEOTIDE SEQUENCE [LARGE SCALE GENOMIC DNA]</scope>
    <source>
        <strain evidence="2 3">NIPH 236</strain>
    </source>
</reference>
<evidence type="ECO:0000313" key="3">
    <source>
        <dbReference type="Proteomes" id="UP000013190"/>
    </source>
</evidence>
<accession>A0ABN0JPR2</accession>
<dbReference type="Proteomes" id="UP000013190">
    <property type="component" value="Unassembled WGS sequence"/>
</dbReference>
<keyword evidence="1" id="KW-0732">Signal</keyword>
<evidence type="ECO:0000313" key="2">
    <source>
        <dbReference type="EMBL" id="ENU27322.1"/>
    </source>
</evidence>
<proteinExistence type="predicted"/>
<dbReference type="RefSeq" id="WP_004661333.1">
    <property type="nucleotide sequence ID" value="NZ_BMDV01000002.1"/>
</dbReference>
<name>A0ABN0JPR2_9GAMM</name>
<dbReference type="GeneID" id="92834845"/>
<comment type="caution">
    <text evidence="2">The sequence shown here is derived from an EMBL/GenBank/DDBJ whole genome shotgun (WGS) entry which is preliminary data.</text>
</comment>
<organism evidence="2 3">
    <name type="scientific">Acinetobacter modestus</name>
    <dbReference type="NCBI Taxonomy" id="1776740"/>
    <lineage>
        <taxon>Bacteria</taxon>
        <taxon>Pseudomonadati</taxon>
        <taxon>Pseudomonadota</taxon>
        <taxon>Gammaproteobacteria</taxon>
        <taxon>Moraxellales</taxon>
        <taxon>Moraxellaceae</taxon>
        <taxon>Acinetobacter</taxon>
    </lineage>
</organism>
<feature type="signal peptide" evidence="1">
    <location>
        <begin position="1"/>
        <end position="23"/>
    </location>
</feature>
<reference evidence="3" key="1">
    <citation type="submission" date="2013-02" db="EMBL/GenBank/DDBJ databases">
        <title>The Genome Sequence of Acinetobacter sp. NIPH 236.</title>
        <authorList>
            <consortium name="The Broad Institute Genome Sequencing Platform"/>
            <consortium name="The Broad Institute Genome Sequencing Center for Infectious Disease"/>
            <person name="Cerqueira G."/>
            <person name="Feldgarden M."/>
            <person name="Courvalin P."/>
            <person name="Perichon B."/>
            <person name="Grillot-Courvalin C."/>
            <person name="Clermont D."/>
            <person name="Rocha E."/>
            <person name="Yoon E.-J."/>
            <person name="Nemec A."/>
            <person name="Walker B."/>
            <person name="Young S.K."/>
            <person name="Zeng Q."/>
            <person name="Gargeya S."/>
            <person name="Fitzgerald M."/>
            <person name="Haas B."/>
            <person name="Abouelleil A."/>
            <person name="Alvarado L."/>
            <person name="Arachchi H.M."/>
            <person name="Berlin A.M."/>
            <person name="Chapman S.B."/>
            <person name="Dewar J."/>
            <person name="Goldberg J."/>
            <person name="Griggs A."/>
            <person name="Gujja S."/>
            <person name="Hansen M."/>
            <person name="Howarth C."/>
            <person name="Imamovic A."/>
            <person name="Larimer J."/>
            <person name="McCowan C."/>
            <person name="Murphy C."/>
            <person name="Neiman D."/>
            <person name="Pearson M."/>
            <person name="Priest M."/>
            <person name="Roberts A."/>
            <person name="Saif S."/>
            <person name="Shea T."/>
            <person name="Sisk P."/>
            <person name="Sykes S."/>
            <person name="Wortman J."/>
            <person name="Nusbaum C."/>
            <person name="Birren B."/>
        </authorList>
    </citation>
    <scope>NUCLEOTIDE SEQUENCE [LARGE SCALE GENOMIC DNA]</scope>
    <source>
        <strain evidence="3">NIPH 236</strain>
    </source>
</reference>